<name>A0A0A9CZ64_ARUDO</name>
<reference evidence="1" key="1">
    <citation type="submission" date="2014-09" db="EMBL/GenBank/DDBJ databases">
        <authorList>
            <person name="Magalhaes I.L.F."/>
            <person name="Oliveira U."/>
            <person name="Santos F.R."/>
            <person name="Vidigal T.H.D.A."/>
            <person name="Brescovit A.D."/>
            <person name="Santos A.J."/>
        </authorList>
    </citation>
    <scope>NUCLEOTIDE SEQUENCE</scope>
    <source>
        <tissue evidence="1">Shoot tissue taken approximately 20 cm above the soil surface</tissue>
    </source>
</reference>
<dbReference type="EMBL" id="GBRH01216989">
    <property type="protein sequence ID" value="JAD80906.1"/>
    <property type="molecule type" value="Transcribed_RNA"/>
</dbReference>
<reference evidence="1" key="2">
    <citation type="journal article" date="2015" name="Data Brief">
        <title>Shoot transcriptome of the giant reed, Arundo donax.</title>
        <authorList>
            <person name="Barrero R.A."/>
            <person name="Guerrero F.D."/>
            <person name="Moolhuijzen P."/>
            <person name="Goolsby J.A."/>
            <person name="Tidwell J."/>
            <person name="Bellgard S.E."/>
            <person name="Bellgard M.I."/>
        </authorList>
    </citation>
    <scope>NUCLEOTIDE SEQUENCE</scope>
    <source>
        <tissue evidence="1">Shoot tissue taken approximately 20 cm above the soil surface</tissue>
    </source>
</reference>
<proteinExistence type="predicted"/>
<evidence type="ECO:0000313" key="1">
    <source>
        <dbReference type="EMBL" id="JAD80906.1"/>
    </source>
</evidence>
<protein>
    <submittedName>
        <fullName evidence="1">Uncharacterized protein</fullName>
    </submittedName>
</protein>
<accession>A0A0A9CZ64</accession>
<sequence length="39" mass="4438">MIRREAICPPSRSMFYHFISFMNMASSLSINGSTCLLPQ</sequence>
<organism evidence="1">
    <name type="scientific">Arundo donax</name>
    <name type="common">Giant reed</name>
    <name type="synonym">Donax arundinaceus</name>
    <dbReference type="NCBI Taxonomy" id="35708"/>
    <lineage>
        <taxon>Eukaryota</taxon>
        <taxon>Viridiplantae</taxon>
        <taxon>Streptophyta</taxon>
        <taxon>Embryophyta</taxon>
        <taxon>Tracheophyta</taxon>
        <taxon>Spermatophyta</taxon>
        <taxon>Magnoliopsida</taxon>
        <taxon>Liliopsida</taxon>
        <taxon>Poales</taxon>
        <taxon>Poaceae</taxon>
        <taxon>PACMAD clade</taxon>
        <taxon>Arundinoideae</taxon>
        <taxon>Arundineae</taxon>
        <taxon>Arundo</taxon>
    </lineage>
</organism>
<dbReference type="AlphaFoldDB" id="A0A0A9CZ64"/>